<dbReference type="Proteomes" id="UP000659388">
    <property type="component" value="Unassembled WGS sequence"/>
</dbReference>
<evidence type="ECO:0000313" key="6">
    <source>
        <dbReference type="EMBL" id="MBL3655641.1"/>
    </source>
</evidence>
<evidence type="ECO:0000256" key="4">
    <source>
        <dbReference type="PIRSR" id="PIRSR000390-2"/>
    </source>
</evidence>
<dbReference type="Gene3D" id="3.40.640.10">
    <property type="entry name" value="Type I PLP-dependent aspartate aminotransferase-like (Major domain)"/>
    <property type="match status" value="1"/>
</dbReference>
<keyword evidence="1 4" id="KW-0663">Pyridoxal phosphate</keyword>
<dbReference type="InterPro" id="IPR015422">
    <property type="entry name" value="PyrdxlP-dep_Trfase_small"/>
</dbReference>
<keyword evidence="7" id="KW-1185">Reference proteome</keyword>
<proteinExistence type="inferred from homology"/>
<dbReference type="GO" id="GO:0008483">
    <property type="term" value="F:transaminase activity"/>
    <property type="evidence" value="ECO:0007669"/>
    <property type="project" value="UniProtKB-KW"/>
</dbReference>
<keyword evidence="6" id="KW-0032">Aminotransferase</keyword>
<evidence type="ECO:0000256" key="5">
    <source>
        <dbReference type="RuleBase" id="RU004508"/>
    </source>
</evidence>
<evidence type="ECO:0000256" key="3">
    <source>
        <dbReference type="PIRSR" id="PIRSR000390-1"/>
    </source>
</evidence>
<gene>
    <name evidence="6" type="ORF">JL102_05845</name>
</gene>
<dbReference type="PIRSF" id="PIRSF000390">
    <property type="entry name" value="PLP_StrS"/>
    <property type="match status" value="1"/>
</dbReference>
<dbReference type="GO" id="GO:0030170">
    <property type="term" value="F:pyridoxal phosphate binding"/>
    <property type="evidence" value="ECO:0007669"/>
    <property type="project" value="UniProtKB-ARBA"/>
</dbReference>
<dbReference type="SUPFAM" id="SSF53383">
    <property type="entry name" value="PLP-dependent transferases"/>
    <property type="match status" value="1"/>
</dbReference>
<name>A0A937F3G0_9BACT</name>
<dbReference type="InterPro" id="IPR000653">
    <property type="entry name" value="DegT/StrS_aminotransferase"/>
</dbReference>
<protein>
    <submittedName>
        <fullName evidence="6">DegT/DnrJ/EryC1/StrS family aminotransferase</fullName>
    </submittedName>
</protein>
<dbReference type="RefSeq" id="WP_202243301.1">
    <property type="nucleotide sequence ID" value="NZ_JAESIY010000002.1"/>
</dbReference>
<dbReference type="GO" id="GO:0000271">
    <property type="term" value="P:polysaccharide biosynthetic process"/>
    <property type="evidence" value="ECO:0007669"/>
    <property type="project" value="TreeGrafter"/>
</dbReference>
<accession>A0A937F3G0</accession>
<dbReference type="EMBL" id="JAESIY010000002">
    <property type="protein sequence ID" value="MBL3655641.1"/>
    <property type="molecule type" value="Genomic_DNA"/>
</dbReference>
<evidence type="ECO:0000256" key="2">
    <source>
        <dbReference type="ARBA" id="ARBA00037999"/>
    </source>
</evidence>
<sequence length="366" mass="40474">MSVPFIDLQRQYLEVKTEVDNAIKEVLAGGWYIGGAVVAEFEQKFAEYIGVKQCISCGNCTDGLELLLRAYGIGPGDEVIVPAFTWITDAEVVSLVGAKVVFADILSDEYTIDPVSIESQITEKTKAIIVVHLYGRPCRMEAIMALADRYNLKVIEDCAQAAGAKYNHKRVGAIGHAAAFSFYPTKNLGAYGDGGAVTTNDEALATKLRLMANHGQKERDNHIIEGKNSRLDPIQAAALLIKLKYLDQWNNRRKVIAAQYTSQFSEMDGIICPQPSDDHIYHIYGIRVENREALKAHLSHYKIQTAIHYPKALPELAAYSHLKLSIDQYPVSGNLASQELSLPVFPELTNDEVAEVIRGVGLFFDK</sequence>
<feature type="modified residue" description="N6-(pyridoxal phosphate)lysine" evidence="4">
    <location>
        <position position="186"/>
    </location>
</feature>
<dbReference type="Pfam" id="PF01041">
    <property type="entry name" value="DegT_DnrJ_EryC1"/>
    <property type="match status" value="1"/>
</dbReference>
<dbReference type="InterPro" id="IPR015424">
    <property type="entry name" value="PyrdxlP-dep_Trfase"/>
</dbReference>
<comment type="similarity">
    <text evidence="2 5">Belongs to the DegT/DnrJ/EryC1 family.</text>
</comment>
<dbReference type="FunFam" id="3.40.640.10:FF:000089">
    <property type="entry name" value="Aminotransferase, DegT/DnrJ/EryC1/StrS family"/>
    <property type="match status" value="1"/>
</dbReference>
<dbReference type="AlphaFoldDB" id="A0A937F3G0"/>
<dbReference type="InterPro" id="IPR015421">
    <property type="entry name" value="PyrdxlP-dep_Trfase_major"/>
</dbReference>
<comment type="caution">
    <text evidence="6">The sequence shown here is derived from an EMBL/GenBank/DDBJ whole genome shotgun (WGS) entry which is preliminary data.</text>
</comment>
<organism evidence="6 7">
    <name type="scientific">Fulvivirga sediminis</name>
    <dbReference type="NCBI Taxonomy" id="2803949"/>
    <lineage>
        <taxon>Bacteria</taxon>
        <taxon>Pseudomonadati</taxon>
        <taxon>Bacteroidota</taxon>
        <taxon>Cytophagia</taxon>
        <taxon>Cytophagales</taxon>
        <taxon>Fulvivirgaceae</taxon>
        <taxon>Fulvivirga</taxon>
    </lineage>
</organism>
<evidence type="ECO:0000313" key="7">
    <source>
        <dbReference type="Proteomes" id="UP000659388"/>
    </source>
</evidence>
<feature type="active site" description="Proton acceptor" evidence="3">
    <location>
        <position position="186"/>
    </location>
</feature>
<dbReference type="Gene3D" id="3.90.1150.10">
    <property type="entry name" value="Aspartate Aminotransferase, domain 1"/>
    <property type="match status" value="1"/>
</dbReference>
<dbReference type="PANTHER" id="PTHR30244:SF36">
    <property type="entry name" value="3-OXO-GLUCOSE-6-PHOSPHATE:GLUTAMATE AMINOTRANSFERASE"/>
    <property type="match status" value="1"/>
</dbReference>
<evidence type="ECO:0000256" key="1">
    <source>
        <dbReference type="ARBA" id="ARBA00022898"/>
    </source>
</evidence>
<reference evidence="6" key="1">
    <citation type="submission" date="2021-01" db="EMBL/GenBank/DDBJ databases">
        <title>Fulvivirga kasyanovii gen. nov., sp nov., a novel member of the phylum Bacteroidetes isolated from seawater in a mussel farm.</title>
        <authorList>
            <person name="Zhao L.-H."/>
            <person name="Wang Z.-J."/>
        </authorList>
    </citation>
    <scope>NUCLEOTIDE SEQUENCE</scope>
    <source>
        <strain evidence="6">2943</strain>
    </source>
</reference>
<dbReference type="PANTHER" id="PTHR30244">
    <property type="entry name" value="TRANSAMINASE"/>
    <property type="match status" value="1"/>
</dbReference>
<keyword evidence="6" id="KW-0808">Transferase</keyword>
<dbReference type="CDD" id="cd00616">
    <property type="entry name" value="AHBA_syn"/>
    <property type="match status" value="1"/>
</dbReference>